<evidence type="ECO:0000313" key="26">
    <source>
        <dbReference type="Proteomes" id="UP000799429"/>
    </source>
</evidence>
<dbReference type="Pfam" id="PF01163">
    <property type="entry name" value="RIO1"/>
    <property type="match status" value="1"/>
</dbReference>
<feature type="binding site" evidence="21">
    <location>
        <position position="286"/>
    </location>
    <ligand>
        <name>ATP</name>
        <dbReference type="ChEBI" id="CHEBI:30616"/>
    </ligand>
</feature>
<feature type="region of interest" description="Disordered" evidence="23">
    <location>
        <begin position="484"/>
        <end position="567"/>
    </location>
</feature>
<dbReference type="Proteomes" id="UP000799429">
    <property type="component" value="Unassembled WGS sequence"/>
</dbReference>
<feature type="compositionally biased region" description="Basic and acidic residues" evidence="23">
    <location>
        <begin position="526"/>
        <end position="543"/>
    </location>
</feature>
<reference evidence="25" key="1">
    <citation type="journal article" date="2020" name="Stud. Mycol.">
        <title>101 Dothideomycetes genomes: a test case for predicting lifestyles and emergence of pathogens.</title>
        <authorList>
            <person name="Haridas S."/>
            <person name="Albert R."/>
            <person name="Binder M."/>
            <person name="Bloem J."/>
            <person name="Labutti K."/>
            <person name="Salamov A."/>
            <person name="Andreopoulos B."/>
            <person name="Baker S."/>
            <person name="Barry K."/>
            <person name="Bills G."/>
            <person name="Bluhm B."/>
            <person name="Cannon C."/>
            <person name="Castanera R."/>
            <person name="Culley D."/>
            <person name="Daum C."/>
            <person name="Ezra D."/>
            <person name="Gonzalez J."/>
            <person name="Henrissat B."/>
            <person name="Kuo A."/>
            <person name="Liang C."/>
            <person name="Lipzen A."/>
            <person name="Lutzoni F."/>
            <person name="Magnuson J."/>
            <person name="Mondo S."/>
            <person name="Nolan M."/>
            <person name="Ohm R."/>
            <person name="Pangilinan J."/>
            <person name="Park H.-J."/>
            <person name="Ramirez L."/>
            <person name="Alfaro M."/>
            <person name="Sun H."/>
            <person name="Tritt A."/>
            <person name="Yoshinaga Y."/>
            <person name="Zwiers L.-H."/>
            <person name="Turgeon B."/>
            <person name="Goodwin S."/>
            <person name="Spatafora J."/>
            <person name="Crous P."/>
            <person name="Grigoriev I."/>
        </authorList>
    </citation>
    <scope>NUCLEOTIDE SEQUENCE</scope>
    <source>
        <strain evidence="25">CBS 101060</strain>
    </source>
</reference>
<feature type="region of interest" description="Disordered" evidence="23">
    <location>
        <begin position="1"/>
        <end position="121"/>
    </location>
</feature>
<organism evidence="25 26">
    <name type="scientific">Patellaria atrata CBS 101060</name>
    <dbReference type="NCBI Taxonomy" id="1346257"/>
    <lineage>
        <taxon>Eukaryota</taxon>
        <taxon>Fungi</taxon>
        <taxon>Dikarya</taxon>
        <taxon>Ascomycota</taxon>
        <taxon>Pezizomycotina</taxon>
        <taxon>Dothideomycetes</taxon>
        <taxon>Dothideomycetes incertae sedis</taxon>
        <taxon>Patellariales</taxon>
        <taxon>Patellariaceae</taxon>
        <taxon>Patellaria</taxon>
    </lineage>
</organism>
<dbReference type="InterPro" id="IPR000687">
    <property type="entry name" value="RIO_kinase"/>
</dbReference>
<feature type="compositionally biased region" description="Acidic residues" evidence="23">
    <location>
        <begin position="499"/>
        <end position="509"/>
    </location>
</feature>
<dbReference type="GO" id="GO:0005737">
    <property type="term" value="C:cytoplasm"/>
    <property type="evidence" value="ECO:0007669"/>
    <property type="project" value="UniProtKB-SubCell"/>
</dbReference>
<evidence type="ECO:0000259" key="24">
    <source>
        <dbReference type="SMART" id="SM00090"/>
    </source>
</evidence>
<evidence type="ECO:0000256" key="19">
    <source>
        <dbReference type="PIRNR" id="PIRNR038147"/>
    </source>
</evidence>
<comment type="catalytic activity">
    <reaction evidence="17 19">
        <text>L-seryl-[protein] + ATP = O-phospho-L-seryl-[protein] + ADP + H(+)</text>
        <dbReference type="Rhea" id="RHEA:17989"/>
        <dbReference type="Rhea" id="RHEA-COMP:9863"/>
        <dbReference type="Rhea" id="RHEA-COMP:11604"/>
        <dbReference type="ChEBI" id="CHEBI:15378"/>
        <dbReference type="ChEBI" id="CHEBI:29999"/>
        <dbReference type="ChEBI" id="CHEBI:30616"/>
        <dbReference type="ChEBI" id="CHEBI:83421"/>
        <dbReference type="ChEBI" id="CHEBI:456216"/>
        <dbReference type="EC" id="2.7.11.1"/>
    </reaction>
</comment>
<dbReference type="GO" id="GO:0004674">
    <property type="term" value="F:protein serine/threonine kinase activity"/>
    <property type="evidence" value="ECO:0007669"/>
    <property type="project" value="UniProtKB-KW"/>
</dbReference>
<feature type="domain" description="RIO kinase" evidence="24">
    <location>
        <begin position="151"/>
        <end position="400"/>
    </location>
</feature>
<feature type="compositionally biased region" description="Basic residues" evidence="23">
    <location>
        <begin position="544"/>
        <end position="567"/>
    </location>
</feature>
<keyword evidence="8 19" id="KW-0723">Serine/threonine-protein kinase</keyword>
<feature type="binding site" evidence="21">
    <location>
        <position position="288"/>
    </location>
    <ligand>
        <name>ATP</name>
        <dbReference type="ChEBI" id="CHEBI:30616"/>
    </ligand>
</feature>
<evidence type="ECO:0000256" key="23">
    <source>
        <dbReference type="SAM" id="MobiDB-lite"/>
    </source>
</evidence>
<evidence type="ECO:0000256" key="22">
    <source>
        <dbReference type="PIRSR" id="PIRSR038147-3"/>
    </source>
</evidence>
<dbReference type="SMART" id="SM00090">
    <property type="entry name" value="RIO"/>
    <property type="match status" value="1"/>
</dbReference>
<comment type="catalytic activity">
    <reaction evidence="18">
        <text>ATP + H2O = ADP + phosphate + H(+)</text>
        <dbReference type="Rhea" id="RHEA:13065"/>
        <dbReference type="ChEBI" id="CHEBI:15377"/>
        <dbReference type="ChEBI" id="CHEBI:15378"/>
        <dbReference type="ChEBI" id="CHEBI:30616"/>
        <dbReference type="ChEBI" id="CHEBI:43474"/>
        <dbReference type="ChEBI" id="CHEBI:456216"/>
    </reaction>
</comment>
<keyword evidence="12 19" id="KW-0418">Kinase</keyword>
<dbReference type="InterPro" id="IPR017407">
    <property type="entry name" value="Ser/Thr_kinase_Rio1"/>
</dbReference>
<keyword evidence="14 19" id="KW-0067">ATP-binding</keyword>
<dbReference type="PIRSF" id="PIRSF038147">
    <property type="entry name" value="Ser/Thr_PK_RIO1"/>
    <property type="match status" value="1"/>
</dbReference>
<evidence type="ECO:0000256" key="3">
    <source>
        <dbReference type="ARBA" id="ARBA00009196"/>
    </source>
</evidence>
<feature type="compositionally biased region" description="Acidic residues" evidence="23">
    <location>
        <begin position="53"/>
        <end position="72"/>
    </location>
</feature>
<feature type="binding site" evidence="22">
    <location>
        <position position="354"/>
    </location>
    <ligand>
        <name>Mg(2+)</name>
        <dbReference type="ChEBI" id="CHEBI:18420"/>
    </ligand>
</feature>
<evidence type="ECO:0000256" key="2">
    <source>
        <dbReference type="ARBA" id="ARBA00004496"/>
    </source>
</evidence>
<keyword evidence="13" id="KW-0378">Hydrolase</keyword>
<feature type="binding site" evidence="21">
    <location>
        <position position="217"/>
    </location>
    <ligand>
        <name>ATP</name>
        <dbReference type="ChEBI" id="CHEBI:30616"/>
    </ligand>
</feature>
<evidence type="ECO:0000256" key="18">
    <source>
        <dbReference type="ARBA" id="ARBA00049360"/>
    </source>
</evidence>
<dbReference type="InterPro" id="IPR011009">
    <property type="entry name" value="Kinase-like_dom_sf"/>
</dbReference>
<evidence type="ECO:0000256" key="15">
    <source>
        <dbReference type="ARBA" id="ARBA00022842"/>
    </source>
</evidence>
<evidence type="ECO:0000256" key="13">
    <source>
        <dbReference type="ARBA" id="ARBA00022801"/>
    </source>
</evidence>
<dbReference type="Gene3D" id="1.10.510.10">
    <property type="entry name" value="Transferase(Phosphotransferase) domain 1"/>
    <property type="match status" value="1"/>
</dbReference>
<comment type="subcellular location">
    <subcellularLocation>
        <location evidence="2">Cytoplasm</location>
    </subcellularLocation>
</comment>
<evidence type="ECO:0000256" key="7">
    <source>
        <dbReference type="ARBA" id="ARBA00022517"/>
    </source>
</evidence>
<name>A0A9P4SJ84_9PEZI</name>
<feature type="compositionally biased region" description="Polar residues" evidence="23">
    <location>
        <begin position="73"/>
        <end position="87"/>
    </location>
</feature>
<evidence type="ECO:0000313" key="25">
    <source>
        <dbReference type="EMBL" id="KAF2843339.1"/>
    </source>
</evidence>
<evidence type="ECO:0000256" key="12">
    <source>
        <dbReference type="ARBA" id="ARBA00022777"/>
    </source>
</evidence>
<keyword evidence="11 19" id="KW-0547">Nucleotide-binding</keyword>
<keyword evidence="6" id="KW-0963">Cytoplasm</keyword>
<dbReference type="GO" id="GO:0016787">
    <property type="term" value="F:hydrolase activity"/>
    <property type="evidence" value="ECO:0007669"/>
    <property type="project" value="UniProtKB-KW"/>
</dbReference>
<dbReference type="EC" id="2.7.11.1" evidence="4 19"/>
<feature type="compositionally biased region" description="Basic and acidic residues" evidence="23">
    <location>
        <begin position="148"/>
        <end position="159"/>
    </location>
</feature>
<evidence type="ECO:0000256" key="11">
    <source>
        <dbReference type="ARBA" id="ARBA00022741"/>
    </source>
</evidence>
<evidence type="ECO:0000256" key="9">
    <source>
        <dbReference type="ARBA" id="ARBA00022679"/>
    </source>
</evidence>
<accession>A0A9P4SJ84</accession>
<comment type="cofactor">
    <cofactor evidence="1 22">
        <name>Mg(2+)</name>
        <dbReference type="ChEBI" id="CHEBI:18420"/>
    </cofactor>
</comment>
<dbReference type="AlphaFoldDB" id="A0A9P4SJ84"/>
<dbReference type="InterPro" id="IPR018935">
    <property type="entry name" value="RIO_kinase_CS"/>
</dbReference>
<feature type="compositionally biased region" description="Polar residues" evidence="23">
    <location>
        <begin position="106"/>
        <end position="117"/>
    </location>
</feature>
<feature type="compositionally biased region" description="Low complexity" evidence="23">
    <location>
        <begin position="485"/>
        <end position="498"/>
    </location>
</feature>
<comment type="caution">
    <text evidence="25">The sequence shown here is derived from an EMBL/GenBank/DDBJ whole genome shotgun (WGS) entry which is preliminary data.</text>
</comment>
<evidence type="ECO:0000256" key="1">
    <source>
        <dbReference type="ARBA" id="ARBA00001946"/>
    </source>
</evidence>
<comment type="catalytic activity">
    <reaction evidence="16 19">
        <text>L-threonyl-[protein] + ATP = O-phospho-L-threonyl-[protein] + ADP + H(+)</text>
        <dbReference type="Rhea" id="RHEA:46608"/>
        <dbReference type="Rhea" id="RHEA-COMP:11060"/>
        <dbReference type="Rhea" id="RHEA-COMP:11605"/>
        <dbReference type="ChEBI" id="CHEBI:15378"/>
        <dbReference type="ChEBI" id="CHEBI:30013"/>
        <dbReference type="ChEBI" id="CHEBI:30616"/>
        <dbReference type="ChEBI" id="CHEBI:61977"/>
        <dbReference type="ChEBI" id="CHEBI:456216"/>
        <dbReference type="EC" id="2.7.11.1"/>
    </reaction>
</comment>
<keyword evidence="9 19" id="KW-0808">Transferase</keyword>
<comment type="similarity">
    <text evidence="3 19">Belongs to the protein kinase superfamily. RIO-type Ser/Thr kinase family.</text>
</comment>
<feature type="region of interest" description="Disordered" evidence="23">
    <location>
        <begin position="134"/>
        <end position="159"/>
    </location>
</feature>
<dbReference type="FunFam" id="1.10.510.10:FF:000232">
    <property type="entry name" value="Serine/threonine-protein kinase RIO1"/>
    <property type="match status" value="1"/>
</dbReference>
<evidence type="ECO:0000256" key="17">
    <source>
        <dbReference type="ARBA" id="ARBA00048679"/>
    </source>
</evidence>
<evidence type="ECO:0000256" key="10">
    <source>
        <dbReference type="ARBA" id="ARBA00022723"/>
    </source>
</evidence>
<keyword evidence="15" id="KW-0460">Magnesium</keyword>
<protein>
    <recommendedName>
        <fullName evidence="5 19">Serine/threonine-protein kinase RIO1</fullName>
        <ecNumber evidence="4 19">2.7.11.1</ecNumber>
    </recommendedName>
</protein>
<feature type="compositionally biased region" description="Basic and acidic residues" evidence="23">
    <location>
        <begin position="510"/>
        <end position="519"/>
    </location>
</feature>
<evidence type="ECO:0000256" key="8">
    <source>
        <dbReference type="ARBA" id="ARBA00022527"/>
    </source>
</evidence>
<evidence type="ECO:0000256" key="16">
    <source>
        <dbReference type="ARBA" id="ARBA00047899"/>
    </source>
</evidence>
<dbReference type="FunFam" id="3.30.200.20:FF:000148">
    <property type="entry name" value="Serine/threonine-protein kinase RIO1"/>
    <property type="match status" value="1"/>
</dbReference>
<evidence type="ECO:0000256" key="4">
    <source>
        <dbReference type="ARBA" id="ARBA00012513"/>
    </source>
</evidence>
<dbReference type="InterPro" id="IPR018934">
    <property type="entry name" value="RIO_dom"/>
</dbReference>
<dbReference type="CDD" id="cd05147">
    <property type="entry name" value="RIO1_euk"/>
    <property type="match status" value="1"/>
</dbReference>
<feature type="compositionally biased region" description="Polar residues" evidence="23">
    <location>
        <begin position="35"/>
        <end position="50"/>
    </location>
</feature>
<evidence type="ECO:0000256" key="14">
    <source>
        <dbReference type="ARBA" id="ARBA00022840"/>
    </source>
</evidence>
<feature type="binding site" evidence="22">
    <location>
        <position position="342"/>
    </location>
    <ligand>
        <name>Mg(2+)</name>
        <dbReference type="ChEBI" id="CHEBI:18420"/>
    </ligand>
</feature>
<evidence type="ECO:0000256" key="5">
    <source>
        <dbReference type="ARBA" id="ARBA00016038"/>
    </source>
</evidence>
<keyword evidence="10" id="KW-0479">Metal-binding</keyword>
<dbReference type="EMBL" id="MU006089">
    <property type="protein sequence ID" value="KAF2843339.1"/>
    <property type="molecule type" value="Genomic_DNA"/>
</dbReference>
<dbReference type="GO" id="GO:0005524">
    <property type="term" value="F:ATP binding"/>
    <property type="evidence" value="ECO:0007669"/>
    <property type="project" value="UniProtKB-KW"/>
</dbReference>
<dbReference type="GO" id="GO:0042254">
    <property type="term" value="P:ribosome biogenesis"/>
    <property type="evidence" value="ECO:0007669"/>
    <property type="project" value="UniProtKB-KW"/>
</dbReference>
<evidence type="ECO:0000256" key="6">
    <source>
        <dbReference type="ARBA" id="ARBA00022490"/>
    </source>
</evidence>
<proteinExistence type="inferred from homology"/>
<dbReference type="PANTHER" id="PTHR45723">
    <property type="entry name" value="SERINE/THREONINE-PROTEIN KINASE RIO1"/>
    <property type="match status" value="1"/>
</dbReference>
<dbReference type="PROSITE" id="PS01245">
    <property type="entry name" value="RIO1"/>
    <property type="match status" value="1"/>
</dbReference>
<keyword evidence="26" id="KW-1185">Reference proteome</keyword>
<feature type="active site" description="Proton acceptor" evidence="20">
    <location>
        <position position="337"/>
    </location>
</feature>
<keyword evidence="7" id="KW-0690">Ribosome biogenesis</keyword>
<dbReference type="SUPFAM" id="SSF56112">
    <property type="entry name" value="Protein kinase-like (PK-like)"/>
    <property type="match status" value="1"/>
</dbReference>
<sequence>MTSSAQENYPAAGLSPTHTYIPNCGYERKPEEEYTLSSTQNKPASNSEAQDVTLDDTEDSDAYYTSEDDVSENELSTANPNDYTKSYNRQRRLNDASAPDSERPKTNPQKPTANTRASVDDQIKSLSRHAAKLKLDDAQAGLSGGGENTKDKSDRATSERVLDPRTRMILLKMINKGVVSEINGCISTGKEANVYHALLIPEAEEGGEMGPRHMAIKVYKTAALSFKDRERYVTGEFRFKKGYKKDSRSMVRVWAEKEMRNLNRLFAAGIPCPEPVYLRVNVLAMGFLGDKRGWPAPRLRDVSFESEDADVKWKKLYIQLLSYMRVLYQTCKLVHGDLSEYNVLYHEEKLWIIDVSQSVEHEHPRSLEFLRTDIKNVSDFFRNQGVDTLAERTVFGFITESEGSVEEEGMRASVETLYAKRAETGNYEQAIADELVDNEVWRQQFIPQTLNQVYDMERDGDKLQEEAGGVDLVYKDLLANNGKPAAADSSAAGATASEEGSDEDEDSEEREWSDRDNKKPRGKKHQEHDEKKAHKEKVKEEKREKRKTKMPKHEKKRLIKTSGNKKK</sequence>
<dbReference type="InterPro" id="IPR051272">
    <property type="entry name" value="RIO-type_Ser/Thr_kinase"/>
</dbReference>
<evidence type="ECO:0000256" key="20">
    <source>
        <dbReference type="PIRSR" id="PIRSR038147-1"/>
    </source>
</evidence>
<evidence type="ECO:0000256" key="21">
    <source>
        <dbReference type="PIRSR" id="PIRSR038147-2"/>
    </source>
</evidence>
<dbReference type="OrthoDB" id="205248at2759"/>
<dbReference type="PROSITE" id="PS00109">
    <property type="entry name" value="PROTEIN_KINASE_TYR"/>
    <property type="match status" value="1"/>
</dbReference>
<dbReference type="InterPro" id="IPR008266">
    <property type="entry name" value="Tyr_kinase_AS"/>
</dbReference>
<dbReference type="Gene3D" id="3.30.200.20">
    <property type="entry name" value="Phosphorylase Kinase, domain 1"/>
    <property type="match status" value="1"/>
</dbReference>
<dbReference type="GO" id="GO:0046872">
    <property type="term" value="F:metal ion binding"/>
    <property type="evidence" value="ECO:0007669"/>
    <property type="project" value="UniProtKB-KW"/>
</dbReference>
<gene>
    <name evidence="25" type="ORF">M501DRAFT_994236</name>
</gene>
<feature type="active site" description="4-aspartylphosphate intermediate" evidence="20">
    <location>
        <position position="354"/>
    </location>
</feature>